<evidence type="ECO:0000313" key="2">
    <source>
        <dbReference type="EMBL" id="HGZ10806.1"/>
    </source>
</evidence>
<dbReference type="CDD" id="cd00085">
    <property type="entry name" value="HNHc"/>
    <property type="match status" value="1"/>
</dbReference>
<proteinExistence type="predicted"/>
<dbReference type="EMBL" id="DTKJ01000012">
    <property type="protein sequence ID" value="HGZ10806.1"/>
    <property type="molecule type" value="Genomic_DNA"/>
</dbReference>
<accession>A0A7C5AK91</accession>
<dbReference type="GO" id="GO:0004519">
    <property type="term" value="F:endonuclease activity"/>
    <property type="evidence" value="ECO:0007669"/>
    <property type="project" value="UniProtKB-KW"/>
</dbReference>
<sequence length="200" mass="23521">MKEKHLVLVDICEALVCNKLNKARAIIAKELPYQPPKKLKRYFSEYKATEIFLRDGFIDRYSGNKLVFPPVLRLISEIFPEAFPFQTHWKLSECHIAYWHLSATLDHIIPTARGGDDSDDNLITTSMLKNITKSIWLLEELGWELFPPGKMTEWDGLTRWFRDYVTKNPEYLKLSYIVKWHKALEQVLAEKPKEQDHDSQ</sequence>
<comment type="caution">
    <text evidence="2">The sequence shown here is derived from an EMBL/GenBank/DDBJ whole genome shotgun (WGS) entry which is preliminary data.</text>
</comment>
<evidence type="ECO:0000259" key="1">
    <source>
        <dbReference type="Pfam" id="PF13395"/>
    </source>
</evidence>
<dbReference type="AlphaFoldDB" id="A0A7C5AK91"/>
<organism evidence="2">
    <name type="scientific">Desulfobacca acetoxidans</name>
    <dbReference type="NCBI Taxonomy" id="60893"/>
    <lineage>
        <taxon>Bacteria</taxon>
        <taxon>Pseudomonadati</taxon>
        <taxon>Thermodesulfobacteriota</taxon>
        <taxon>Desulfobaccia</taxon>
        <taxon>Desulfobaccales</taxon>
        <taxon>Desulfobaccaceae</taxon>
        <taxon>Desulfobacca</taxon>
    </lineage>
</organism>
<keyword evidence="2" id="KW-0378">Hydrolase</keyword>
<reference evidence="2" key="1">
    <citation type="journal article" date="2020" name="mSystems">
        <title>Genome- and Community-Level Interaction Insights into Carbon Utilization and Element Cycling Functions of Hydrothermarchaeota in Hydrothermal Sediment.</title>
        <authorList>
            <person name="Zhou Z."/>
            <person name="Liu Y."/>
            <person name="Xu W."/>
            <person name="Pan J."/>
            <person name="Luo Z.H."/>
            <person name="Li M."/>
        </authorList>
    </citation>
    <scope>NUCLEOTIDE SEQUENCE [LARGE SCALE GENOMIC DNA]</scope>
    <source>
        <strain evidence="2">SpSt-853</strain>
    </source>
</reference>
<keyword evidence="2" id="KW-0255">Endonuclease</keyword>
<dbReference type="Pfam" id="PF13395">
    <property type="entry name" value="HNH_4"/>
    <property type="match status" value="1"/>
</dbReference>
<gene>
    <name evidence="2" type="ORF">ENW48_01135</name>
</gene>
<keyword evidence="2" id="KW-0540">Nuclease</keyword>
<feature type="domain" description="HNH nuclease" evidence="1">
    <location>
        <begin position="103"/>
        <end position="134"/>
    </location>
</feature>
<dbReference type="InterPro" id="IPR003615">
    <property type="entry name" value="HNH_nuc"/>
</dbReference>
<protein>
    <submittedName>
        <fullName evidence="2">HNH endonuclease</fullName>
    </submittedName>
</protein>
<name>A0A7C5AK91_9BACT</name>